<gene>
    <name evidence="2" type="ORF">PHLGIDRAFT_74079</name>
</gene>
<organism evidence="2 3">
    <name type="scientific">Phlebiopsis gigantea (strain 11061_1 CR5-6)</name>
    <name type="common">White-rot fungus</name>
    <name type="synonym">Peniophora gigantea</name>
    <dbReference type="NCBI Taxonomy" id="745531"/>
    <lineage>
        <taxon>Eukaryota</taxon>
        <taxon>Fungi</taxon>
        <taxon>Dikarya</taxon>
        <taxon>Basidiomycota</taxon>
        <taxon>Agaricomycotina</taxon>
        <taxon>Agaricomycetes</taxon>
        <taxon>Polyporales</taxon>
        <taxon>Phanerochaetaceae</taxon>
        <taxon>Phlebiopsis</taxon>
    </lineage>
</organism>
<name>A0A0C3NKL0_PHLG1</name>
<reference evidence="2 3" key="1">
    <citation type="journal article" date="2014" name="PLoS Genet.">
        <title>Analysis of the Phlebiopsis gigantea genome, transcriptome and secretome provides insight into its pioneer colonization strategies of wood.</title>
        <authorList>
            <person name="Hori C."/>
            <person name="Ishida T."/>
            <person name="Igarashi K."/>
            <person name="Samejima M."/>
            <person name="Suzuki H."/>
            <person name="Master E."/>
            <person name="Ferreira P."/>
            <person name="Ruiz-Duenas F.J."/>
            <person name="Held B."/>
            <person name="Canessa P."/>
            <person name="Larrondo L.F."/>
            <person name="Schmoll M."/>
            <person name="Druzhinina I.S."/>
            <person name="Kubicek C.P."/>
            <person name="Gaskell J.A."/>
            <person name="Kersten P."/>
            <person name="St John F."/>
            <person name="Glasner J."/>
            <person name="Sabat G."/>
            <person name="Splinter BonDurant S."/>
            <person name="Syed K."/>
            <person name="Yadav J."/>
            <person name="Mgbeahuruike A.C."/>
            <person name="Kovalchuk A."/>
            <person name="Asiegbu F.O."/>
            <person name="Lackner G."/>
            <person name="Hoffmeister D."/>
            <person name="Rencoret J."/>
            <person name="Gutierrez A."/>
            <person name="Sun H."/>
            <person name="Lindquist E."/>
            <person name="Barry K."/>
            <person name="Riley R."/>
            <person name="Grigoriev I.V."/>
            <person name="Henrissat B."/>
            <person name="Kues U."/>
            <person name="Berka R.M."/>
            <person name="Martinez A.T."/>
            <person name="Covert S.F."/>
            <person name="Blanchette R.A."/>
            <person name="Cullen D."/>
        </authorList>
    </citation>
    <scope>NUCLEOTIDE SEQUENCE [LARGE SCALE GENOMIC DNA]</scope>
    <source>
        <strain evidence="2 3">11061_1 CR5-6</strain>
    </source>
</reference>
<feature type="non-terminal residue" evidence="2">
    <location>
        <position position="1"/>
    </location>
</feature>
<dbReference type="Proteomes" id="UP000053257">
    <property type="component" value="Unassembled WGS sequence"/>
</dbReference>
<evidence type="ECO:0000256" key="1">
    <source>
        <dbReference type="SAM" id="MobiDB-lite"/>
    </source>
</evidence>
<dbReference type="STRING" id="745531.A0A0C3NKL0"/>
<proteinExistence type="predicted"/>
<dbReference type="HOGENOM" id="CLU_006562_0_0_1"/>
<dbReference type="EMBL" id="KN840540">
    <property type="protein sequence ID" value="KIP05539.1"/>
    <property type="molecule type" value="Genomic_DNA"/>
</dbReference>
<protein>
    <submittedName>
        <fullName evidence="2">Uncharacterized protein</fullName>
    </submittedName>
</protein>
<accession>A0A0C3NKL0</accession>
<feature type="compositionally biased region" description="Basic and acidic residues" evidence="1">
    <location>
        <begin position="49"/>
        <end position="66"/>
    </location>
</feature>
<keyword evidence="3" id="KW-1185">Reference proteome</keyword>
<feature type="region of interest" description="Disordered" evidence="1">
    <location>
        <begin position="31"/>
        <end position="79"/>
    </location>
</feature>
<sequence>DGMEDTLPLLRAVIRECHRFLLAHPDPSAVYTSPGSGHASRSPDTLTPTEERLRRDWPPESLDTRLRSSRLHTSAQKSLDPPTTFHAIFGTALYLMGSIISQEPALALPDEPSTASTYWLGALDVFETGESLSSMLASGASIQDDWRMYVSWGRTLVSLAEEKIAHSLRTSPSSSSSPPAMPKSPFHAIAAARPPVTRRMSLYSASAHDVMILAMDQLSRGIFHMPHPQYSATHNPSALHLNHLSAPPSMDAPGFRRHRSFSPPASSMGSSTLEFSRPRELFTVATEVLSVAERLASAAHREHWAMQADSVFNQMKMEADMVEWRMAVNAARGRCWLVIGEARAEDMEDALERGDVSVLESIEADEARDALAMAVTFLERAKGSATSRPHPDREDLPTLVRPSPSLGRQLSLIVRLVQLAEALLTLANLTVDENAREELYARAQTEGGDTLALELDPPSTAFPAAISSIGTTAAKLAACTTPVEASPSLLFATGLLSGAEPLGVKREPR</sequence>
<evidence type="ECO:0000313" key="2">
    <source>
        <dbReference type="EMBL" id="KIP05539.1"/>
    </source>
</evidence>
<feature type="region of interest" description="Disordered" evidence="1">
    <location>
        <begin position="382"/>
        <end position="401"/>
    </location>
</feature>
<dbReference type="OrthoDB" id="3204217at2759"/>
<evidence type="ECO:0000313" key="3">
    <source>
        <dbReference type="Proteomes" id="UP000053257"/>
    </source>
</evidence>
<dbReference type="AlphaFoldDB" id="A0A0C3NKL0"/>